<gene>
    <name evidence="2" type="ORF">C5U62_30840</name>
</gene>
<sequence length="652" mass="67448">MVQADPKLAWMKQAEARGDIDWRQVKEIHDSFKYESSGLGAGAKIAIAILMSFILGPAGLGLSGSNLAVAASLSTTAVTSTIDNKGNLGLAVKDTFSTGSLKNAAIAGFTAGLLDHADDKWFTAADGAGSATQGIQPTDGAAVGAANSSKDIFRWSNASDAATRTVGRALISSGVSSAIGGGSFGSNFSAALMGEAGQMAMASGFNWIGDNAIHFPDASVQKVVAHAIMGGLLAELTGSDFKTGAAAAGLNEVMVSSMGDLGRDNKELRLVLSQLTGLVAAAAVDGDLDKGVAIAKGATQYNHDLHEPAAKQMAQQALDQCRENPLLCDMGIDFSKLTVDDIVFAMRVEGEHGKGIENAKPEAIAFVDGFMFSRAPHIVGDLYTETESERYRLGVEAKASLVLAVINLGNGIRSFGNYLQGLVRATPTGVPVAKAVDELAAKGTGGAGQAAKNPNSTSAMTDAEAGMPYSHPVKPAAKETAKNLVSGETKVVGIDKPAANDANFTLALPSGKKGSVVRGALEEHEFKQASDIVSFRGGQFKGADTPSFAGIDGWLDGVPVQLKTIKGTSINSVRRNILSGAEDMAKAGYKGDLYIDAASTGVSMEKMLSHFKSGSPVSNVVGEGAVSNIYIKTQDGWMNISSGRVSQYKGWE</sequence>
<accession>A0A2T6GC39</accession>
<comment type="caution">
    <text evidence="2">The sequence shown here is derived from an EMBL/GenBank/DDBJ whole genome shotgun (WGS) entry which is preliminary data.</text>
</comment>
<dbReference type="InterPro" id="IPR006915">
    <property type="entry name" value="DUF637_hemagglutn_put"/>
</dbReference>
<evidence type="ECO:0000313" key="3">
    <source>
        <dbReference type="Proteomes" id="UP000244178"/>
    </source>
</evidence>
<organism evidence="2 3">
    <name type="scientific">Pseudomonas protegens</name>
    <dbReference type="NCBI Taxonomy" id="380021"/>
    <lineage>
        <taxon>Bacteria</taxon>
        <taxon>Pseudomonadati</taxon>
        <taxon>Pseudomonadota</taxon>
        <taxon>Gammaproteobacteria</taxon>
        <taxon>Pseudomonadales</taxon>
        <taxon>Pseudomonadaceae</taxon>
        <taxon>Pseudomonas</taxon>
    </lineage>
</organism>
<dbReference type="EMBL" id="PYJM01000010">
    <property type="protein sequence ID" value="PUA41717.1"/>
    <property type="molecule type" value="Genomic_DNA"/>
</dbReference>
<proteinExistence type="predicted"/>
<name>A0A2T6GC39_9PSED</name>
<dbReference type="Pfam" id="PF04830">
    <property type="entry name" value="DUF637"/>
    <property type="match status" value="1"/>
</dbReference>
<dbReference type="Proteomes" id="UP000244178">
    <property type="component" value="Unassembled WGS sequence"/>
</dbReference>
<dbReference type="AlphaFoldDB" id="A0A2T6GC39"/>
<feature type="domain" description="DUF637" evidence="1">
    <location>
        <begin position="69"/>
        <end position="248"/>
    </location>
</feature>
<evidence type="ECO:0000259" key="1">
    <source>
        <dbReference type="Pfam" id="PF04830"/>
    </source>
</evidence>
<protein>
    <recommendedName>
        <fullName evidence="1">DUF637 domain-containing protein</fullName>
    </recommendedName>
</protein>
<reference evidence="2 3" key="1">
    <citation type="submission" date="2018-03" db="EMBL/GenBank/DDBJ databases">
        <title>Draft genome sequence of the plant growth promoting rhizobacterium Pseudomonas protegens strain BNJ-SS-45 isolated from wheat (Triticum aestivum) rhizosphere.</title>
        <authorList>
            <person name="Bajpai A."/>
            <person name="Shende K."/>
            <person name="Meena N."/>
            <person name="Upadhyayula S.R."/>
            <person name="Suravajhala P."/>
            <person name="Medicherla K.M."/>
            <person name="Johri B.N."/>
        </authorList>
    </citation>
    <scope>NUCLEOTIDE SEQUENCE [LARGE SCALE GENOMIC DNA]</scope>
    <source>
        <strain evidence="2 3">BNJ-SS-45</strain>
    </source>
</reference>
<evidence type="ECO:0000313" key="2">
    <source>
        <dbReference type="EMBL" id="PUA41717.1"/>
    </source>
</evidence>